<keyword evidence="14" id="KW-1185">Reference proteome</keyword>
<dbReference type="GO" id="GO:0005524">
    <property type="term" value="F:ATP binding"/>
    <property type="evidence" value="ECO:0007669"/>
    <property type="project" value="UniProtKB-KW"/>
</dbReference>
<reference evidence="13" key="2">
    <citation type="submission" date="2022-06" db="UniProtKB">
        <authorList>
            <consortium name="EnsemblMetazoa"/>
        </authorList>
    </citation>
    <scope>IDENTIFICATION</scope>
    <source>
        <strain evidence="13">PS312</strain>
    </source>
</reference>
<dbReference type="FunFam" id="3.30.300.30:FF:000007">
    <property type="entry name" value="4-coumarate--CoA ligase 2"/>
    <property type="match status" value="1"/>
</dbReference>
<keyword evidence="9" id="KW-0599">Photoprotein</keyword>
<evidence type="ECO:0000259" key="12">
    <source>
        <dbReference type="Pfam" id="PF13193"/>
    </source>
</evidence>
<dbReference type="SUPFAM" id="SSF56801">
    <property type="entry name" value="Acetyl-CoA synthetase-like"/>
    <property type="match status" value="4"/>
</dbReference>
<proteinExistence type="inferred from homology"/>
<feature type="domain" description="AMP-dependent synthetase/ligase" evidence="11">
    <location>
        <begin position="2310"/>
        <end position="2409"/>
    </location>
</feature>
<evidence type="ECO:0000313" key="13">
    <source>
        <dbReference type="EnsemblMetazoa" id="PPA14920.1"/>
    </source>
</evidence>
<evidence type="ECO:0000256" key="6">
    <source>
        <dbReference type="ARBA" id="ARBA00022840"/>
    </source>
</evidence>
<evidence type="ECO:0000256" key="5">
    <source>
        <dbReference type="ARBA" id="ARBA00022741"/>
    </source>
</evidence>
<evidence type="ECO:0000256" key="2">
    <source>
        <dbReference type="ARBA" id="ARBA00006432"/>
    </source>
</evidence>
<keyword evidence="6" id="KW-0067">ATP-binding</keyword>
<reference evidence="14" key="1">
    <citation type="journal article" date="2008" name="Nat. Genet.">
        <title>The Pristionchus pacificus genome provides a unique perspective on nematode lifestyle and parasitism.</title>
        <authorList>
            <person name="Dieterich C."/>
            <person name="Clifton S.W."/>
            <person name="Schuster L.N."/>
            <person name="Chinwalla A."/>
            <person name="Delehaunty K."/>
            <person name="Dinkelacker I."/>
            <person name="Fulton L."/>
            <person name="Fulton R."/>
            <person name="Godfrey J."/>
            <person name="Minx P."/>
            <person name="Mitreva M."/>
            <person name="Roeseler W."/>
            <person name="Tian H."/>
            <person name="Witte H."/>
            <person name="Yang S.P."/>
            <person name="Wilson R.K."/>
            <person name="Sommer R.J."/>
        </authorList>
    </citation>
    <scope>NUCLEOTIDE SEQUENCE [LARGE SCALE GENOMIC DNA]</scope>
    <source>
        <strain evidence="14">PS312</strain>
    </source>
</reference>
<dbReference type="Pfam" id="PF13193">
    <property type="entry name" value="AMP-binding_C"/>
    <property type="match status" value="2"/>
</dbReference>
<protein>
    <recommendedName>
        <fullName evidence="4">Luciferin 4-monooxygenase</fullName>
        <ecNumber evidence="3">1.13.12.7</ecNumber>
    </recommendedName>
</protein>
<evidence type="ECO:0000256" key="4">
    <source>
        <dbReference type="ARBA" id="ARBA00019043"/>
    </source>
</evidence>
<evidence type="ECO:0000256" key="8">
    <source>
        <dbReference type="ARBA" id="ARBA00023223"/>
    </source>
</evidence>
<gene>
    <name evidence="13" type="primary">WBGene00104474</name>
</gene>
<evidence type="ECO:0000313" key="14">
    <source>
        <dbReference type="Proteomes" id="UP000005239"/>
    </source>
</evidence>
<keyword evidence="5" id="KW-0547">Nucleotide-binding</keyword>
<dbReference type="InterPro" id="IPR020845">
    <property type="entry name" value="AMP-binding_CS"/>
</dbReference>
<dbReference type="Gene3D" id="3.30.300.30">
    <property type="match status" value="2"/>
</dbReference>
<keyword evidence="8" id="KW-0455">Luminescence</keyword>
<dbReference type="CDD" id="cd00637">
    <property type="entry name" value="7tm_classA_rhodopsin-like"/>
    <property type="match status" value="1"/>
</dbReference>
<sequence length="2631" mass="297970">MPLIAQLRNNLLFDAQEEYNCSQADSSHLVDWSTRGTARPLFGTACIVACLMGIIPYAICLTIIWEMRKHACYKMMFFLAMVDIGTLVGNIYAGAASMWGEMYCHHPRLNYFVNAFPVGCFYASCCTCFMIAVNRLIELTNTRSLLFIYKDNRPWYLMSIPFAYGFIAVIITPIAMLNTEHHFFMVDPGFNNEYEYTSNFMTLNNICFPLLSALMYTIMIKSVMAKRKESDLELAQDSVYKAALMLSTQCGLIIIVHMSTSLGYAYLQFVDSSDGIRYVLHFGWILIHGTPPYVYLLFNRAIRRGLVQMATPAHSTTRSSILVISLRGETIAMIAQLRNNLLFDAQIEYNCSLVDEEIDWSTRGTRNPIFGVLCMICGVLGIIPYSICLWIMWGMKKHACYKMMFYLGINDILLMLCICFFAGWVFAVGEVYCHHPKLHFAVCMFAFVCFFASSFTCFLIALNRFTDMLNIRWFMNLYEGNRGWLWMIAPTLYGLFAALFTPIAFFNSDLHIVHFNPMINDRYEYANVTHAANNVILPTVSCLLYLIMIWKITTEKREASNPGHYARTIDKAAMMLSVQCGVIVFVHMSTFFGYLVLQFVPSIDPVRYSAHFLWMMLHGMPPYVYFIFNDSIRGKVNLSPNAVSAIRLRIIFAAINCIIYTWSRTPVLFHQYFGPRHDVVTWYLVLGSIQLEVFLSYGILLFEANSRMTLLFFFIQEFLAHIAAYAEGFVLAYEFILDLTSSIYFSTVTLLGCIAYAAVYRYNIRELERMRVKSIMDTYSVSRTYQIKENLALLRLFTKIAIPLMLTFIPAYTFYFIYGLIEPNSGYDTLRAGLLFNSILLYLIKRFSRKELGTYKYLLAIFSIYDIFLSIYHEVAHPHFSAAFFGCFTVPFSLLNIHFLYRYWTVTNPDKIELFSKPKSLAAFAAYPVAGCIAWYFIAAALGPSPDDPGLAILKEKFVMMYNETIEDGWLVMDHWRYGSINNGVSLYVLISALLIMVGNFGAATSLSGLTYRSLSRADSISYMYKSFQIQMLIIACVQTFVPLVLVGLPYTCVLYLPFLNIPDYGMFDYFPLLISLFPGWDAVVIGCLIKDYREGFLSIFGWKKAKVELLMVYKSPFSPVPITNQSLPKKLLKAIWKHGELHPTKHAIVTAENPEKSLTFHELHTLAHKTRAFMRVRGFKEGDLACLVLSNCIEWVIFQLGVMAAGGAVSGASALFTDYELERQFLDSRCSIVLIDEYNLEKVMKAAEKCARIKTIVCLRTSSTDNSPLPSNIVEWADVISCKPEYDIPDVDVDSMVALPYSSGTTGSPKGVMLSHRSIGTNIDIFIDHFSREVFNVIGKNHSWYNESFIVNLPFYHMFGFGVVNISLIAGATSVVMERFDPEVFLKGIQKYRPRLLMTVPPILVFMAKFPMVKQFDCSSIEVVLVGAAPTGKEAGDEFLSQHKNVKYLVQGYGMTECVMGTHLPVLNVKDPHLGVGKAFVDVSTGKEVGVGERGELWVKSPILMIGYLNRPEATAETIDKDGWLHTGDIGYIDAEGRTYIVDRLKELIKVKGYQVPPAELEDLLLSHPLIRDAAVIGIPDTRMGELVRAYVVRANESLSEQDVINFVAQKVSKYKHITGGVKFVNEVPKMVFKSVFPPIPVSKESFPEKLLQAIWKHGELNPTKHALALSVASFLRHKGFGVGDVACVALPNCIEWPIIQLGVMAAGGAISGASAMFTDYELERQFLDSRGSIVFTDDTVLEKIMKTVTKCNKIQAIICIRTSRFKPLPLSSHVVDWIQVISTPSLHDIVRVDCENIALFPYSSGTTGSPKGVMLSHKNIGASIDIFIDHYNREIYSVIEPKYHEWCNERYILNLPFYHILGFLLLNISLFTGATAIVMSKFDIKTFFAVLEKYRPRSIVTVPPILIVLAKHPMVKNFDCSSIELVTCGAAPMGKDVCMEFLARHKNVKYLVQGYGMTECGITHLPTLNVDVSFVGIGKYYRHEWQRSWNWRIRRGDIGYMEKDGRTFIVDRLKELIKVNGLQVPPAELEDLLLSHPLIRDAAVIGIPDTRMGELVRAYVVRANESLSEQEVVDFVAQKVSKYKHITGGVKFVKEVPKSPSGKILRRFLRDEVANEIKAKIMVFKSPFPSVPISKESFPEKLLRAIWKHGELYPNKHALIAADDNNKCLTFHQLHSQVHFLVSYLQKGGFSQGGVACVVLSNCIEYDQIGLLFPRFAWPIIQLGVMAVGGAISGASALFTDCENIYDHNNELERQFSDSRCSFVFTDDTVLDKVMNAVEKCERVKAIVCIRNSSKATILPSIVVEWSEETYILNLPFYHILGILLLNISMLSGGIAVVFRKFDPKEFLYTIQKYRPRTIFTVPTILIILKKHLLVADFDCSSLELVSCCAAPICRDLCLEFLERQKNVKYLCQGEQSNNFTGSSTFRIRITCAKHYFSEKVSAYKQLIGGENLLTRSRSKMLLLQLLNVFESHYELSQLANPRNVSRSTKGTEKIHVIFINPIRLTKCDRFSVREDSTWAMSPVSYSPIVSSERFYIKKCTVQEHSTWVVFQLGVMTAGGAVSGASALFTDFELERQFLDSRCTVVLTDEDHLEKVLKAVEKCDRITRRFSTARSSYGMGKHRFTSARL</sequence>
<dbReference type="Proteomes" id="UP000005239">
    <property type="component" value="Unassembled WGS sequence"/>
</dbReference>
<dbReference type="PROSITE" id="PS00455">
    <property type="entry name" value="AMP_BINDING"/>
    <property type="match status" value="2"/>
</dbReference>
<evidence type="ECO:0000256" key="1">
    <source>
        <dbReference type="ARBA" id="ARBA00004275"/>
    </source>
</evidence>
<feature type="domain" description="AMP-dependent synthetase/ligase" evidence="11">
    <location>
        <begin position="1139"/>
        <end position="1510"/>
    </location>
</feature>
<dbReference type="InterPro" id="IPR019425">
    <property type="entry name" value="7TM_GPCR_serpentine_rcpt_Srt"/>
</dbReference>
<name>A0A2A6C266_PRIPA</name>
<dbReference type="InterPro" id="IPR045851">
    <property type="entry name" value="AMP-bd_C_sf"/>
</dbReference>
<dbReference type="PANTHER" id="PTHR24096">
    <property type="entry name" value="LONG-CHAIN-FATTY-ACID--COA LIGASE"/>
    <property type="match status" value="1"/>
</dbReference>
<dbReference type="GO" id="GO:0008218">
    <property type="term" value="P:bioluminescence"/>
    <property type="evidence" value="ECO:0007669"/>
    <property type="project" value="UniProtKB-KW"/>
</dbReference>
<feature type="domain" description="AMP-binding enzyme C-terminal" evidence="12">
    <location>
        <begin position="1561"/>
        <end position="1631"/>
    </location>
</feature>
<feature type="domain" description="AMP-dependent synthetase/ligase" evidence="11">
    <location>
        <begin position="1668"/>
        <end position="1977"/>
    </location>
</feature>
<comment type="catalytic activity">
    <reaction evidence="10">
        <text>firefly D-luciferin + ATP + O2 = firefly oxyluciferin + hnu + AMP + CO2 + diphosphate</text>
        <dbReference type="Rhea" id="RHEA:10732"/>
        <dbReference type="ChEBI" id="CHEBI:15379"/>
        <dbReference type="ChEBI" id="CHEBI:16526"/>
        <dbReference type="ChEBI" id="CHEBI:16792"/>
        <dbReference type="ChEBI" id="CHEBI:30212"/>
        <dbReference type="ChEBI" id="CHEBI:30616"/>
        <dbReference type="ChEBI" id="CHEBI:33019"/>
        <dbReference type="ChEBI" id="CHEBI:58038"/>
        <dbReference type="ChEBI" id="CHEBI:456215"/>
        <dbReference type="EC" id="1.13.12.7"/>
    </reaction>
</comment>
<accession>A0A2A6C266</accession>
<dbReference type="Pfam" id="PF00501">
    <property type="entry name" value="AMP-binding"/>
    <property type="match status" value="3"/>
</dbReference>
<evidence type="ECO:0000256" key="10">
    <source>
        <dbReference type="ARBA" id="ARBA00048497"/>
    </source>
</evidence>
<dbReference type="PANTHER" id="PTHR24096:SF422">
    <property type="entry name" value="BCDNA.GH02901"/>
    <property type="match status" value="1"/>
</dbReference>
<dbReference type="Gene3D" id="3.40.50.12780">
    <property type="entry name" value="N-terminal domain of ligase-like"/>
    <property type="match status" value="2"/>
</dbReference>
<dbReference type="Pfam" id="PF10321">
    <property type="entry name" value="7TM_GPCR_Srt"/>
    <property type="match status" value="2"/>
</dbReference>
<feature type="domain" description="AMP-binding enzyme C-terminal" evidence="12">
    <location>
        <begin position="2030"/>
        <end position="2105"/>
    </location>
</feature>
<evidence type="ECO:0000256" key="3">
    <source>
        <dbReference type="ARBA" id="ARBA00012532"/>
    </source>
</evidence>
<dbReference type="InterPro" id="IPR019428">
    <property type="entry name" value="7TM_GPCR_serpentine_rcpt_Str"/>
</dbReference>
<dbReference type="GO" id="GO:0016405">
    <property type="term" value="F:CoA-ligase activity"/>
    <property type="evidence" value="ECO:0000318"/>
    <property type="project" value="GO_Central"/>
</dbReference>
<dbReference type="InterPro" id="IPR025110">
    <property type="entry name" value="AMP-bd_C"/>
</dbReference>
<dbReference type="EnsemblMetazoa" id="PPA14920.1">
    <property type="protein sequence ID" value="PPA14920.1"/>
    <property type="gene ID" value="WBGene00104474"/>
</dbReference>
<dbReference type="FunFam" id="3.40.50.12780:FF:000003">
    <property type="entry name" value="Long-chain-fatty-acid--CoA ligase FadD"/>
    <property type="match status" value="1"/>
</dbReference>
<keyword evidence="7" id="KW-0576">Peroxisome</keyword>
<comment type="similarity">
    <text evidence="2">Belongs to the ATP-dependent AMP-binding enzyme family.</text>
</comment>
<dbReference type="Pfam" id="PF10326">
    <property type="entry name" value="7TM_GPCR_Str"/>
    <property type="match status" value="1"/>
</dbReference>
<dbReference type="GO" id="GO:0005777">
    <property type="term" value="C:peroxisome"/>
    <property type="evidence" value="ECO:0007669"/>
    <property type="project" value="UniProtKB-SubCell"/>
</dbReference>
<dbReference type="SUPFAM" id="SSF81321">
    <property type="entry name" value="Family A G protein-coupled receptor-like"/>
    <property type="match status" value="3"/>
</dbReference>
<dbReference type="CDD" id="cd05911">
    <property type="entry name" value="Firefly_Luc_like"/>
    <property type="match status" value="1"/>
</dbReference>
<evidence type="ECO:0000259" key="11">
    <source>
        <dbReference type="Pfam" id="PF00501"/>
    </source>
</evidence>
<dbReference type="EC" id="1.13.12.7" evidence="3"/>
<dbReference type="Pfam" id="PF10319">
    <property type="entry name" value="7TM_GPCR_Srj"/>
    <property type="match status" value="1"/>
</dbReference>
<dbReference type="InterPro" id="IPR042099">
    <property type="entry name" value="ANL_N_sf"/>
</dbReference>
<evidence type="ECO:0000256" key="7">
    <source>
        <dbReference type="ARBA" id="ARBA00023140"/>
    </source>
</evidence>
<evidence type="ECO:0000256" key="9">
    <source>
        <dbReference type="ARBA" id="ARBA00023262"/>
    </source>
</evidence>
<comment type="subcellular location">
    <subcellularLocation>
        <location evidence="1">Peroxisome</location>
    </subcellularLocation>
</comment>
<organism evidence="13 14">
    <name type="scientific">Pristionchus pacificus</name>
    <name type="common">Parasitic nematode worm</name>
    <dbReference type="NCBI Taxonomy" id="54126"/>
    <lineage>
        <taxon>Eukaryota</taxon>
        <taxon>Metazoa</taxon>
        <taxon>Ecdysozoa</taxon>
        <taxon>Nematoda</taxon>
        <taxon>Chromadorea</taxon>
        <taxon>Rhabditida</taxon>
        <taxon>Rhabditina</taxon>
        <taxon>Diplogasteromorpha</taxon>
        <taxon>Diplogasteroidea</taxon>
        <taxon>Neodiplogasteridae</taxon>
        <taxon>Pristionchus</taxon>
    </lineage>
</organism>
<accession>A0A8R1UDN5</accession>
<dbReference type="Gene3D" id="3.40.50.980">
    <property type="match status" value="4"/>
</dbReference>
<dbReference type="InterPro" id="IPR000873">
    <property type="entry name" value="AMP-dep_synth/lig_dom"/>
</dbReference>
<dbReference type="OrthoDB" id="5787558at2759"/>
<dbReference type="InterPro" id="IPR019423">
    <property type="entry name" value="7TM_GPCR_serpentine_rcpt_Srj"/>
</dbReference>
<dbReference type="Gene3D" id="1.20.1070.10">
    <property type="entry name" value="Rhodopsin 7-helix transmembrane proteins"/>
    <property type="match status" value="2"/>
</dbReference>